<dbReference type="OrthoDB" id="6356110at2759"/>
<dbReference type="eggNOG" id="KOG4297">
    <property type="taxonomic scope" value="Eukaryota"/>
</dbReference>
<reference evidence="3 4" key="1">
    <citation type="journal article" date="2007" name="Nature">
        <title>Evolution of genes and genomes on the Drosophila phylogeny.</title>
        <authorList>
            <consortium name="Drosophila 12 Genomes Consortium"/>
            <person name="Clark A.G."/>
            <person name="Eisen M.B."/>
            <person name="Smith D.R."/>
            <person name="Bergman C.M."/>
            <person name="Oliver B."/>
            <person name="Markow T.A."/>
            <person name="Kaufman T.C."/>
            <person name="Kellis M."/>
            <person name="Gelbart W."/>
            <person name="Iyer V.N."/>
            <person name="Pollard D.A."/>
            <person name="Sackton T.B."/>
            <person name="Larracuente A.M."/>
            <person name="Singh N.D."/>
            <person name="Abad J.P."/>
            <person name="Abt D.N."/>
            <person name="Adryan B."/>
            <person name="Aguade M."/>
            <person name="Akashi H."/>
            <person name="Anderson W.W."/>
            <person name="Aquadro C.F."/>
            <person name="Ardell D.H."/>
            <person name="Arguello R."/>
            <person name="Artieri C.G."/>
            <person name="Barbash D.A."/>
            <person name="Barker D."/>
            <person name="Barsanti P."/>
            <person name="Batterham P."/>
            <person name="Batzoglou S."/>
            <person name="Begun D."/>
            <person name="Bhutkar A."/>
            <person name="Blanco E."/>
            <person name="Bosak S.A."/>
            <person name="Bradley R.K."/>
            <person name="Brand A.D."/>
            <person name="Brent M.R."/>
            <person name="Brooks A.N."/>
            <person name="Brown R.H."/>
            <person name="Butlin R.K."/>
            <person name="Caggese C."/>
            <person name="Calvi B.R."/>
            <person name="Bernardo de Carvalho A."/>
            <person name="Caspi A."/>
            <person name="Castrezana S."/>
            <person name="Celniker S.E."/>
            <person name="Chang J.L."/>
            <person name="Chapple C."/>
            <person name="Chatterji S."/>
            <person name="Chinwalla A."/>
            <person name="Civetta A."/>
            <person name="Clifton S.W."/>
            <person name="Comeron J.M."/>
            <person name="Costello J.C."/>
            <person name="Coyne J.A."/>
            <person name="Daub J."/>
            <person name="David R.G."/>
            <person name="Delcher A.L."/>
            <person name="Delehaunty K."/>
            <person name="Do C.B."/>
            <person name="Ebling H."/>
            <person name="Edwards K."/>
            <person name="Eickbush T."/>
            <person name="Evans J.D."/>
            <person name="Filipski A."/>
            <person name="Findeiss S."/>
            <person name="Freyhult E."/>
            <person name="Fulton L."/>
            <person name="Fulton R."/>
            <person name="Garcia A.C."/>
            <person name="Gardiner A."/>
            <person name="Garfield D.A."/>
            <person name="Garvin B.E."/>
            <person name="Gibson G."/>
            <person name="Gilbert D."/>
            <person name="Gnerre S."/>
            <person name="Godfrey J."/>
            <person name="Good R."/>
            <person name="Gotea V."/>
            <person name="Gravely B."/>
            <person name="Greenberg A.J."/>
            <person name="Griffiths-Jones S."/>
            <person name="Gross S."/>
            <person name="Guigo R."/>
            <person name="Gustafson E.A."/>
            <person name="Haerty W."/>
            <person name="Hahn M.W."/>
            <person name="Halligan D.L."/>
            <person name="Halpern A.L."/>
            <person name="Halter G.M."/>
            <person name="Han M.V."/>
            <person name="Heger A."/>
            <person name="Hillier L."/>
            <person name="Hinrichs A.S."/>
            <person name="Holmes I."/>
            <person name="Hoskins R.A."/>
            <person name="Hubisz M.J."/>
            <person name="Hultmark D."/>
            <person name="Huntley M.A."/>
            <person name="Jaffe D.B."/>
            <person name="Jagadeeshan S."/>
            <person name="Jeck W.R."/>
            <person name="Johnson J."/>
            <person name="Jones C.D."/>
            <person name="Jordan W.C."/>
            <person name="Karpen G.H."/>
            <person name="Kataoka E."/>
            <person name="Keightley P.D."/>
            <person name="Kheradpour P."/>
            <person name="Kirkness E.F."/>
            <person name="Koerich L.B."/>
            <person name="Kristiansen K."/>
            <person name="Kudrna D."/>
            <person name="Kulathinal R.J."/>
            <person name="Kumar S."/>
            <person name="Kwok R."/>
            <person name="Lander E."/>
            <person name="Langley C.H."/>
            <person name="Lapoint R."/>
            <person name="Lazzaro B.P."/>
            <person name="Lee S.J."/>
            <person name="Levesque L."/>
            <person name="Li R."/>
            <person name="Lin C.F."/>
            <person name="Lin M.F."/>
            <person name="Lindblad-Toh K."/>
            <person name="Llopart A."/>
            <person name="Long M."/>
            <person name="Low L."/>
            <person name="Lozovsky E."/>
            <person name="Lu J."/>
            <person name="Luo M."/>
            <person name="Machado C.A."/>
            <person name="Makalowski W."/>
            <person name="Marzo M."/>
            <person name="Matsuda M."/>
            <person name="Matzkin L."/>
            <person name="McAllister B."/>
            <person name="McBride C.S."/>
            <person name="McKernan B."/>
            <person name="McKernan K."/>
            <person name="Mendez-Lago M."/>
            <person name="Minx P."/>
            <person name="Mollenhauer M.U."/>
            <person name="Montooth K."/>
            <person name="Mount S.M."/>
            <person name="Mu X."/>
            <person name="Myers E."/>
            <person name="Negre B."/>
            <person name="Newfeld S."/>
            <person name="Nielsen R."/>
            <person name="Noor M.A."/>
            <person name="O'Grady P."/>
            <person name="Pachter L."/>
            <person name="Papaceit M."/>
            <person name="Parisi M.J."/>
            <person name="Parisi M."/>
            <person name="Parts L."/>
            <person name="Pedersen J.S."/>
            <person name="Pesole G."/>
            <person name="Phillippy A.M."/>
            <person name="Ponting C.P."/>
            <person name="Pop M."/>
            <person name="Porcelli D."/>
            <person name="Powell J.R."/>
            <person name="Prohaska S."/>
            <person name="Pruitt K."/>
            <person name="Puig M."/>
            <person name="Quesneville H."/>
            <person name="Ram K.R."/>
            <person name="Rand D."/>
            <person name="Rasmussen M.D."/>
            <person name="Reed L.K."/>
            <person name="Reenan R."/>
            <person name="Reily A."/>
            <person name="Remington K.A."/>
            <person name="Rieger T.T."/>
            <person name="Ritchie M.G."/>
            <person name="Robin C."/>
            <person name="Rogers Y.H."/>
            <person name="Rohde C."/>
            <person name="Rozas J."/>
            <person name="Rubenfield M.J."/>
            <person name="Ruiz A."/>
            <person name="Russo S."/>
            <person name="Salzberg S.L."/>
            <person name="Sanchez-Gracia A."/>
            <person name="Saranga D.J."/>
            <person name="Sato H."/>
            <person name="Schaeffer S.W."/>
            <person name="Schatz M.C."/>
            <person name="Schlenke T."/>
            <person name="Schwartz R."/>
            <person name="Segarra C."/>
            <person name="Singh R.S."/>
            <person name="Sirot L."/>
            <person name="Sirota M."/>
            <person name="Sisneros N.B."/>
            <person name="Smith C.D."/>
            <person name="Smith T.F."/>
            <person name="Spieth J."/>
            <person name="Stage D.E."/>
            <person name="Stark A."/>
            <person name="Stephan W."/>
            <person name="Strausberg R.L."/>
            <person name="Strempel S."/>
            <person name="Sturgill D."/>
            <person name="Sutton G."/>
            <person name="Sutton G.G."/>
            <person name="Tao W."/>
            <person name="Teichmann S."/>
            <person name="Tobari Y.N."/>
            <person name="Tomimura Y."/>
            <person name="Tsolas J.M."/>
            <person name="Valente V.L."/>
            <person name="Venter E."/>
            <person name="Venter J.C."/>
            <person name="Vicario S."/>
            <person name="Vieira F.G."/>
            <person name="Vilella A.J."/>
            <person name="Villasante A."/>
            <person name="Walenz B."/>
            <person name="Wang J."/>
            <person name="Wasserman M."/>
            <person name="Watts T."/>
            <person name="Wilson D."/>
            <person name="Wilson R.K."/>
            <person name="Wing R.A."/>
            <person name="Wolfner M.F."/>
            <person name="Wong A."/>
            <person name="Wong G.K."/>
            <person name="Wu C.I."/>
            <person name="Wu G."/>
            <person name="Yamamoto D."/>
            <person name="Yang H.P."/>
            <person name="Yang S.P."/>
            <person name="Yorke J.A."/>
            <person name="Yoshida K."/>
            <person name="Zdobnov E."/>
            <person name="Zhang P."/>
            <person name="Zhang Y."/>
            <person name="Zimin A.V."/>
            <person name="Baldwin J."/>
            <person name="Abdouelleil A."/>
            <person name="Abdulkadir J."/>
            <person name="Abebe A."/>
            <person name="Abera B."/>
            <person name="Abreu J."/>
            <person name="Acer S.C."/>
            <person name="Aftuck L."/>
            <person name="Alexander A."/>
            <person name="An P."/>
            <person name="Anderson E."/>
            <person name="Anderson S."/>
            <person name="Arachi H."/>
            <person name="Azer M."/>
            <person name="Bachantsang P."/>
            <person name="Barry A."/>
            <person name="Bayul T."/>
            <person name="Berlin A."/>
            <person name="Bessette D."/>
            <person name="Bloom T."/>
            <person name="Blye J."/>
            <person name="Boguslavskiy L."/>
            <person name="Bonnet C."/>
            <person name="Boukhgalter B."/>
            <person name="Bourzgui I."/>
            <person name="Brown A."/>
            <person name="Cahill P."/>
            <person name="Channer S."/>
            <person name="Cheshatsang Y."/>
            <person name="Chuda L."/>
            <person name="Citroen M."/>
            <person name="Collymore A."/>
            <person name="Cooke P."/>
            <person name="Costello M."/>
            <person name="D'Aco K."/>
            <person name="Daza R."/>
            <person name="De Haan G."/>
            <person name="DeGray S."/>
            <person name="DeMaso C."/>
            <person name="Dhargay N."/>
            <person name="Dooley K."/>
            <person name="Dooley E."/>
            <person name="Doricent M."/>
            <person name="Dorje P."/>
            <person name="Dorjee K."/>
            <person name="Dupes A."/>
            <person name="Elong R."/>
            <person name="Falk J."/>
            <person name="Farina A."/>
            <person name="Faro S."/>
            <person name="Ferguson D."/>
            <person name="Fisher S."/>
            <person name="Foley C.D."/>
            <person name="Franke A."/>
            <person name="Friedrich D."/>
            <person name="Gadbois L."/>
            <person name="Gearin G."/>
            <person name="Gearin C.R."/>
            <person name="Giannoukos G."/>
            <person name="Goode T."/>
            <person name="Graham J."/>
            <person name="Grandbois E."/>
            <person name="Grewal S."/>
            <person name="Gyaltsen K."/>
            <person name="Hafez N."/>
            <person name="Hagos B."/>
            <person name="Hall J."/>
            <person name="Henson C."/>
            <person name="Hollinger A."/>
            <person name="Honan T."/>
            <person name="Huard M.D."/>
            <person name="Hughes L."/>
            <person name="Hurhula B."/>
            <person name="Husby M.E."/>
            <person name="Kamat A."/>
            <person name="Kanga B."/>
            <person name="Kashin S."/>
            <person name="Khazanovich D."/>
            <person name="Kisner P."/>
            <person name="Lance K."/>
            <person name="Lara M."/>
            <person name="Lee W."/>
            <person name="Lennon N."/>
            <person name="Letendre F."/>
            <person name="LeVine R."/>
            <person name="Lipovsky A."/>
            <person name="Liu X."/>
            <person name="Liu J."/>
            <person name="Liu S."/>
            <person name="Lokyitsang T."/>
            <person name="Lokyitsang Y."/>
            <person name="Lubonja R."/>
            <person name="Lui A."/>
            <person name="MacDonald P."/>
            <person name="Magnisalis V."/>
            <person name="Maru K."/>
            <person name="Matthews C."/>
            <person name="McCusker W."/>
            <person name="McDonough S."/>
            <person name="Mehta T."/>
            <person name="Meldrim J."/>
            <person name="Meneus L."/>
            <person name="Mihai O."/>
            <person name="Mihalev A."/>
            <person name="Mihova T."/>
            <person name="Mittelman R."/>
            <person name="Mlenga V."/>
            <person name="Montmayeur A."/>
            <person name="Mulrain L."/>
            <person name="Navidi A."/>
            <person name="Naylor J."/>
            <person name="Negash T."/>
            <person name="Nguyen T."/>
            <person name="Nguyen N."/>
            <person name="Nicol R."/>
            <person name="Norbu C."/>
            <person name="Norbu N."/>
            <person name="Novod N."/>
            <person name="O'Neill B."/>
            <person name="Osman S."/>
            <person name="Markiewicz E."/>
            <person name="Oyono O.L."/>
            <person name="Patti C."/>
            <person name="Phunkhang P."/>
            <person name="Pierre F."/>
            <person name="Priest M."/>
            <person name="Raghuraman S."/>
            <person name="Rege F."/>
            <person name="Reyes R."/>
            <person name="Rise C."/>
            <person name="Rogov P."/>
            <person name="Ross K."/>
            <person name="Ryan E."/>
            <person name="Settipalli S."/>
            <person name="Shea T."/>
            <person name="Sherpa N."/>
            <person name="Shi L."/>
            <person name="Shih D."/>
            <person name="Sparrow T."/>
            <person name="Spaulding J."/>
            <person name="Stalker J."/>
            <person name="Stange-Thomann N."/>
            <person name="Stavropoulos S."/>
            <person name="Stone C."/>
            <person name="Strader C."/>
            <person name="Tesfaye S."/>
            <person name="Thomson T."/>
            <person name="Thoulutsang Y."/>
            <person name="Thoulutsang D."/>
            <person name="Topham K."/>
            <person name="Topping I."/>
            <person name="Tsamla T."/>
            <person name="Vassiliev H."/>
            <person name="Vo A."/>
            <person name="Wangchuk T."/>
            <person name="Wangdi T."/>
            <person name="Weiand M."/>
            <person name="Wilkinson J."/>
            <person name="Wilson A."/>
            <person name="Yadav S."/>
            <person name="Young G."/>
            <person name="Yu Q."/>
            <person name="Zembek L."/>
            <person name="Zhong D."/>
            <person name="Zimmer A."/>
            <person name="Zwirko Z."/>
            <person name="Jaffe D.B."/>
            <person name="Alvarez P."/>
            <person name="Brockman W."/>
            <person name="Butler J."/>
            <person name="Chin C."/>
            <person name="Gnerre S."/>
            <person name="Grabherr M."/>
            <person name="Kleber M."/>
            <person name="Mauceli E."/>
            <person name="MacCallum I."/>
        </authorList>
    </citation>
    <scope>NUCLEOTIDE SEQUENCE [LARGE SCALE GENOMIC DNA]</scope>
    <source>
        <strain evidence="4">Tai18E2 / Tucson 14021-0261.01</strain>
    </source>
</reference>
<dbReference type="PROSITE" id="PS51257">
    <property type="entry name" value="PROKAR_LIPOPROTEIN"/>
    <property type="match status" value="1"/>
</dbReference>
<dbReference type="Gene3D" id="3.10.100.10">
    <property type="entry name" value="Mannose-Binding Protein A, subunit A"/>
    <property type="match status" value="1"/>
</dbReference>
<dbReference type="InterPro" id="IPR016187">
    <property type="entry name" value="CTDL_fold"/>
</dbReference>
<accession>A0A0R1DIV3</accession>
<sequence>MRKLAVVLFCVILTGCPHGFQAFSPKCEKPGSPEYELEAYCDQKCYDIIYPFMVSVQKLQDELKWRKMYPGFEKLGYGIFYIEQVKTATWEEAVAICHKMGAQLGEYDDGVEFEMVKKNYTRKGTYWQAIRYWPLQTSFKSNATGLPARYLNWDAAQPSTINSQVCTATRLGQSLFTDVCDEQYNYICKVDLPLKKK</sequence>
<dbReference type="KEGG" id="dya:Dyak_GE28257"/>
<protein>
    <recommendedName>
        <fullName evidence="2">C-type lectin domain-containing protein</fullName>
    </recommendedName>
</protein>
<proteinExistence type="predicted"/>
<evidence type="ECO:0000259" key="2">
    <source>
        <dbReference type="PROSITE" id="PS50041"/>
    </source>
</evidence>
<evidence type="ECO:0000313" key="4">
    <source>
        <dbReference type="Proteomes" id="UP000002282"/>
    </source>
</evidence>
<evidence type="ECO:0000313" key="3">
    <source>
        <dbReference type="EMBL" id="KRJ97179.1"/>
    </source>
</evidence>
<organism evidence="3 4">
    <name type="scientific">Drosophila yakuba</name>
    <name type="common">Fruit fly</name>
    <dbReference type="NCBI Taxonomy" id="7245"/>
    <lineage>
        <taxon>Eukaryota</taxon>
        <taxon>Metazoa</taxon>
        <taxon>Ecdysozoa</taxon>
        <taxon>Arthropoda</taxon>
        <taxon>Hexapoda</taxon>
        <taxon>Insecta</taxon>
        <taxon>Pterygota</taxon>
        <taxon>Neoptera</taxon>
        <taxon>Endopterygota</taxon>
        <taxon>Diptera</taxon>
        <taxon>Brachycera</taxon>
        <taxon>Muscomorpha</taxon>
        <taxon>Ephydroidea</taxon>
        <taxon>Drosophilidae</taxon>
        <taxon>Drosophila</taxon>
        <taxon>Sophophora</taxon>
    </lineage>
</organism>
<feature type="domain" description="C-type lectin" evidence="2">
    <location>
        <begin position="80"/>
        <end position="189"/>
    </location>
</feature>
<dbReference type="SUPFAM" id="SSF56436">
    <property type="entry name" value="C-type lectin-like"/>
    <property type="match status" value="1"/>
</dbReference>
<gene>
    <name evidence="3" type="primary">Dyak\GE28257</name>
    <name evidence="3" type="synonym">GE28257</name>
    <name evidence="3" type="ORF">Dyak_GE28257</name>
</gene>
<dbReference type="PROSITE" id="PS50041">
    <property type="entry name" value="C_TYPE_LECTIN_2"/>
    <property type="match status" value="1"/>
</dbReference>
<dbReference type="InterPro" id="IPR016186">
    <property type="entry name" value="C-type_lectin-like/link_sf"/>
</dbReference>
<dbReference type="Pfam" id="PF00059">
    <property type="entry name" value="Lectin_C"/>
    <property type="match status" value="1"/>
</dbReference>
<dbReference type="Proteomes" id="UP000002282">
    <property type="component" value="Chromosome 2L"/>
</dbReference>
<feature type="signal peptide" evidence="1">
    <location>
        <begin position="1"/>
        <end position="22"/>
    </location>
</feature>
<keyword evidence="4" id="KW-1185">Reference proteome</keyword>
<evidence type="ECO:0000256" key="1">
    <source>
        <dbReference type="SAM" id="SignalP"/>
    </source>
</evidence>
<dbReference type="InterPro" id="IPR001304">
    <property type="entry name" value="C-type_lectin-like"/>
</dbReference>
<feature type="chain" id="PRO_5006402595" description="C-type lectin domain-containing protein" evidence="1">
    <location>
        <begin position="23"/>
        <end position="197"/>
    </location>
</feature>
<keyword evidence="1" id="KW-0732">Signal</keyword>
<dbReference type="EMBL" id="CM000157">
    <property type="protein sequence ID" value="KRJ97179.1"/>
    <property type="molecule type" value="Genomic_DNA"/>
</dbReference>
<reference evidence="3 4" key="2">
    <citation type="journal article" date="2007" name="PLoS Biol.">
        <title>Principles of genome evolution in the Drosophila melanogaster species group.</title>
        <authorList>
            <person name="Ranz J.M."/>
            <person name="Maurin D."/>
            <person name="Chan Y.S."/>
            <person name="von Grotthuss M."/>
            <person name="Hillier L.W."/>
            <person name="Roote J."/>
            <person name="Ashburner M."/>
            <person name="Bergman C.M."/>
        </authorList>
    </citation>
    <scope>NUCLEOTIDE SEQUENCE [LARGE SCALE GENOMIC DNA]</scope>
    <source>
        <strain evidence="4">Tai18E2 / Tucson 14021-0261.01</strain>
    </source>
</reference>
<dbReference type="CDD" id="cd00037">
    <property type="entry name" value="CLECT"/>
    <property type="match status" value="1"/>
</dbReference>
<name>A0A0R1DIV3_DROYA</name>
<dbReference type="AlphaFoldDB" id="A0A0R1DIV3"/>